<keyword evidence="1" id="KW-0812">Transmembrane</keyword>
<dbReference type="InterPro" id="IPR029045">
    <property type="entry name" value="ClpP/crotonase-like_dom_sf"/>
</dbReference>
<proteinExistence type="predicted"/>
<evidence type="ECO:0000256" key="1">
    <source>
        <dbReference type="SAM" id="Phobius"/>
    </source>
</evidence>
<organism evidence="2 3">
    <name type="scientific">Papaver nudicaule</name>
    <name type="common">Iceland poppy</name>
    <dbReference type="NCBI Taxonomy" id="74823"/>
    <lineage>
        <taxon>Eukaryota</taxon>
        <taxon>Viridiplantae</taxon>
        <taxon>Streptophyta</taxon>
        <taxon>Embryophyta</taxon>
        <taxon>Tracheophyta</taxon>
        <taxon>Spermatophyta</taxon>
        <taxon>Magnoliopsida</taxon>
        <taxon>Ranunculales</taxon>
        <taxon>Papaveraceae</taxon>
        <taxon>Papaveroideae</taxon>
        <taxon>Papaver</taxon>
    </lineage>
</organism>
<sequence>MEEHVCCLPLVGSNVCSREELSGAQGLVVVGLGEVCIYIVLSGLVGYLFILTLTGEDDHRLGLPSSDLNTQNPLNQIRTEAKPGSVLITTAQGKCFSNGLDLAYAAQPNGSINIPRLREMVDGFKSIVSDFLTLPLSSSNYSRGIWSSCSCWIHVSFDRGVLYMSFPYYFMALMKSKITSPTARRNVLGASKFTADKAVELGIIDSMRNWKRL</sequence>
<evidence type="ECO:0000313" key="3">
    <source>
        <dbReference type="Proteomes" id="UP001177140"/>
    </source>
</evidence>
<name>A0AA41VJ57_PAPNU</name>
<dbReference type="Gene3D" id="3.90.226.10">
    <property type="entry name" value="2-enoyl-CoA Hydratase, Chain A, domain 1"/>
    <property type="match status" value="1"/>
</dbReference>
<gene>
    <name evidence="2" type="ORF">MKW94_024864</name>
</gene>
<keyword evidence="1" id="KW-0472">Membrane</keyword>
<evidence type="ECO:0000313" key="2">
    <source>
        <dbReference type="EMBL" id="MCL7042068.1"/>
    </source>
</evidence>
<keyword evidence="3" id="KW-1185">Reference proteome</keyword>
<reference evidence="2" key="1">
    <citation type="submission" date="2022-03" db="EMBL/GenBank/DDBJ databases">
        <title>A functionally conserved STORR gene fusion in Papaver species that diverged 16.8 million years ago.</title>
        <authorList>
            <person name="Catania T."/>
        </authorList>
    </citation>
    <scope>NUCLEOTIDE SEQUENCE</scope>
    <source>
        <strain evidence="2">S-191538</strain>
    </source>
</reference>
<dbReference type="SUPFAM" id="SSF52096">
    <property type="entry name" value="ClpP/crotonase"/>
    <property type="match status" value="1"/>
</dbReference>
<accession>A0AA41VJ57</accession>
<dbReference type="Proteomes" id="UP001177140">
    <property type="component" value="Unassembled WGS sequence"/>
</dbReference>
<dbReference type="AlphaFoldDB" id="A0AA41VJ57"/>
<feature type="transmembrane region" description="Helical" evidence="1">
    <location>
        <begin position="27"/>
        <end position="50"/>
    </location>
</feature>
<keyword evidence="1" id="KW-1133">Transmembrane helix</keyword>
<comment type="caution">
    <text evidence="2">The sequence shown here is derived from an EMBL/GenBank/DDBJ whole genome shotgun (WGS) entry which is preliminary data.</text>
</comment>
<protein>
    <submittedName>
        <fullName evidence="2">Uncharacterized protein</fullName>
    </submittedName>
</protein>
<dbReference type="EMBL" id="JAJJMA010230917">
    <property type="protein sequence ID" value="MCL7042068.1"/>
    <property type="molecule type" value="Genomic_DNA"/>
</dbReference>